<dbReference type="Proteomes" id="UP000028990">
    <property type="component" value="Unassembled WGS sequence"/>
</dbReference>
<protein>
    <submittedName>
        <fullName evidence="2">Uncharacterized protein</fullName>
    </submittedName>
</protein>
<reference evidence="2 3" key="1">
    <citation type="submission" date="2013-11" db="EMBL/GenBank/DDBJ databases">
        <title>The Damaraland mole rat (Fukomys damarensis) genome and evolution of African mole rats.</title>
        <authorList>
            <person name="Gladyshev V.N."/>
            <person name="Fang X."/>
        </authorList>
    </citation>
    <scope>NUCLEOTIDE SEQUENCE [LARGE SCALE GENOMIC DNA]</scope>
    <source>
        <tissue evidence="2">Liver</tissue>
    </source>
</reference>
<gene>
    <name evidence="2" type="ORF">H920_18538</name>
</gene>
<evidence type="ECO:0000256" key="1">
    <source>
        <dbReference type="SAM" id="MobiDB-lite"/>
    </source>
</evidence>
<name>A0A091CMH6_FUKDA</name>
<evidence type="ECO:0000313" key="2">
    <source>
        <dbReference type="EMBL" id="KFO20069.1"/>
    </source>
</evidence>
<feature type="region of interest" description="Disordered" evidence="1">
    <location>
        <begin position="39"/>
        <end position="67"/>
    </location>
</feature>
<feature type="compositionally biased region" description="Acidic residues" evidence="1">
    <location>
        <begin position="90"/>
        <end position="102"/>
    </location>
</feature>
<feature type="region of interest" description="Disordered" evidence="1">
    <location>
        <begin position="80"/>
        <end position="130"/>
    </location>
</feature>
<proteinExistence type="predicted"/>
<dbReference type="AlphaFoldDB" id="A0A091CMH6"/>
<dbReference type="EMBL" id="KN124860">
    <property type="protein sequence ID" value="KFO20069.1"/>
    <property type="molecule type" value="Genomic_DNA"/>
</dbReference>
<keyword evidence="3" id="KW-1185">Reference proteome</keyword>
<evidence type="ECO:0000313" key="3">
    <source>
        <dbReference type="Proteomes" id="UP000028990"/>
    </source>
</evidence>
<accession>A0A091CMH6</accession>
<feature type="region of interest" description="Disordered" evidence="1">
    <location>
        <begin position="15"/>
        <end position="34"/>
    </location>
</feature>
<organism evidence="2 3">
    <name type="scientific">Fukomys damarensis</name>
    <name type="common">Damaraland mole rat</name>
    <name type="synonym">Cryptomys damarensis</name>
    <dbReference type="NCBI Taxonomy" id="885580"/>
    <lineage>
        <taxon>Eukaryota</taxon>
        <taxon>Metazoa</taxon>
        <taxon>Chordata</taxon>
        <taxon>Craniata</taxon>
        <taxon>Vertebrata</taxon>
        <taxon>Euteleostomi</taxon>
        <taxon>Mammalia</taxon>
        <taxon>Eutheria</taxon>
        <taxon>Euarchontoglires</taxon>
        <taxon>Glires</taxon>
        <taxon>Rodentia</taxon>
        <taxon>Hystricomorpha</taxon>
        <taxon>Bathyergidae</taxon>
        <taxon>Fukomys</taxon>
    </lineage>
</organism>
<sequence>MRWSGRRFVRVSVGLGELGGAEAAEERAEPWQHNWPLEEQLSPSPRRAGQPTVCQGGGLAEGSAAEKGKAAEPYLSYPEDFVDGVSAEGPLEEESEEEEEESRDQYDRGTHGGGCHLKPDEVGFSANNFR</sequence>